<dbReference type="Pfam" id="PF13380">
    <property type="entry name" value="CoA_binding_2"/>
    <property type="match status" value="1"/>
</dbReference>
<dbReference type="Proteomes" id="UP000554144">
    <property type="component" value="Unassembled WGS sequence"/>
</dbReference>
<dbReference type="Pfam" id="PF13607">
    <property type="entry name" value="Succ_CoA_lig"/>
    <property type="match status" value="1"/>
</dbReference>
<dbReference type="OrthoDB" id="8664175at2"/>
<dbReference type="Gene3D" id="3.40.50.261">
    <property type="entry name" value="Succinyl-CoA synthetase domains"/>
    <property type="match status" value="2"/>
</dbReference>
<dbReference type="RefSeq" id="WP_130038662.1">
    <property type="nucleotide sequence ID" value="NZ_JACCEV010000001.1"/>
</dbReference>
<reference evidence="2 3" key="1">
    <citation type="submission" date="2020-07" db="EMBL/GenBank/DDBJ databases">
        <title>Taxonomic revisions and descriptions of new bacterial species based on genomic comparisons in the high-G+C-content subgroup of the family Alcaligenaceae.</title>
        <authorList>
            <person name="Szabo A."/>
            <person name="Felfoldi T."/>
        </authorList>
    </citation>
    <scope>NUCLEOTIDE SEQUENCE [LARGE SCALE GENOMIC DNA]</scope>
    <source>
        <strain evidence="2 3">DSM 25667</strain>
    </source>
</reference>
<feature type="domain" description="CoA-binding" evidence="1">
    <location>
        <begin position="22"/>
        <end position="117"/>
    </location>
</feature>
<dbReference type="Pfam" id="PF13549">
    <property type="entry name" value="ATP-grasp_5"/>
    <property type="match status" value="1"/>
</dbReference>
<keyword evidence="3" id="KW-1185">Reference proteome</keyword>
<gene>
    <name evidence="2" type="ORF">H0A62_00925</name>
</gene>
<dbReference type="Gene3D" id="3.30.470.20">
    <property type="entry name" value="ATP-grasp fold, B domain"/>
    <property type="match status" value="1"/>
</dbReference>
<dbReference type="InterPro" id="IPR013815">
    <property type="entry name" value="ATP_grasp_subdomain_1"/>
</dbReference>
<dbReference type="InterPro" id="IPR036291">
    <property type="entry name" value="NAD(P)-bd_dom_sf"/>
</dbReference>
<dbReference type="SMART" id="SM00881">
    <property type="entry name" value="CoA_binding"/>
    <property type="match status" value="1"/>
</dbReference>
<dbReference type="AlphaFoldDB" id="A0A853GVJ8"/>
<keyword evidence="2" id="KW-0436">Ligase</keyword>
<protein>
    <submittedName>
        <fullName evidence="2">Acetate--CoA ligase family protein</fullName>
    </submittedName>
</protein>
<evidence type="ECO:0000259" key="1">
    <source>
        <dbReference type="SMART" id="SM00881"/>
    </source>
</evidence>
<dbReference type="Gene3D" id="3.30.1490.20">
    <property type="entry name" value="ATP-grasp fold, A domain"/>
    <property type="match status" value="1"/>
</dbReference>
<dbReference type="InterPro" id="IPR003781">
    <property type="entry name" value="CoA-bd"/>
</dbReference>
<accession>A0A853GVJ8</accession>
<dbReference type="PANTHER" id="PTHR42793">
    <property type="entry name" value="COA BINDING DOMAIN CONTAINING PROTEIN"/>
    <property type="match status" value="1"/>
</dbReference>
<dbReference type="SUPFAM" id="SSF51735">
    <property type="entry name" value="NAD(P)-binding Rossmann-fold domains"/>
    <property type="match status" value="1"/>
</dbReference>
<dbReference type="EMBL" id="JACCEV010000001">
    <property type="protein sequence ID" value="NYT84152.1"/>
    <property type="molecule type" value="Genomic_DNA"/>
</dbReference>
<dbReference type="Pfam" id="PF19045">
    <property type="entry name" value="Ligase_CoA_2"/>
    <property type="match status" value="1"/>
</dbReference>
<dbReference type="GO" id="GO:0043758">
    <property type="term" value="F:acetate-CoA ligase (ADP-forming) activity"/>
    <property type="evidence" value="ECO:0007669"/>
    <property type="project" value="InterPro"/>
</dbReference>
<comment type="caution">
    <text evidence="2">The sequence shown here is derived from an EMBL/GenBank/DDBJ whole genome shotgun (WGS) entry which is preliminary data.</text>
</comment>
<evidence type="ECO:0000313" key="2">
    <source>
        <dbReference type="EMBL" id="NYT84152.1"/>
    </source>
</evidence>
<dbReference type="GO" id="GO:0005524">
    <property type="term" value="F:ATP binding"/>
    <property type="evidence" value="ECO:0007669"/>
    <property type="project" value="InterPro"/>
</dbReference>
<sequence length="706" mass="75099">MKTSAATQHTAQNPDSTCLSTILNARSIAIVGASDDPGKIAGRPLAYMLARGYTGDIYPVNPARQIVQGQTSYPSLSAIGRPIDLAIIGTAAERVETIVQEGIALGVKAFVIFSSGFAEVGEQGRAMQDRLQQLASTHGVAIIGPNSLGVVNSRNGLIASFTTALENTPVVQGGFAFASQSGALGAYWLDIVLRSGLGFSQWITTGNECNVDIADALHHLVDDEHTRVIGLYIEDIRRPLEFRKALQRAATAGKPVIAIKSGRSVAGQLAAASHTGALAGNDTLYDACLSQFGAIRVDSLTEMMDMARLLTQGATPAGRRLGVMSVSGGAGVLIADACEPFKLTLPAPSEPTKKALREILPPFVHPANPLDITGNVLQDTSLISRTMDTLTQANEVDAIVLFIGMMHSIADVFTDTLTKAKQSVQCPIIVIWVGAMEESIQQLEAHDIPVFLDIPQAIQAIARGIQAHEQRSRMATQLSPNTYQLAGALPATTLSEWDSKQLLRTQKAIRLPAGTLISETPGTKTAAPGFPAVAKLQSAELLHKSDAGGVILPLHDQKAVDDATQTLHHKGQALGIAVQGVLVEAMIPFDHELLLGLQRHPRFGPVLSLARGGIEAELDPDVVTRLLPLNENDIVMMLEGLRSAALLQGFRGGPRVDMQAISQSIARLCDWFLSQDLAELEINPLAVKGDQLWALDALITTGTIQK</sequence>
<dbReference type="InterPro" id="IPR043938">
    <property type="entry name" value="Ligase_CoA_dom"/>
</dbReference>
<dbReference type="InterPro" id="IPR032875">
    <property type="entry name" value="Succ_CoA_lig_flav_dom"/>
</dbReference>
<dbReference type="InterPro" id="IPR016102">
    <property type="entry name" value="Succinyl-CoA_synth-like"/>
</dbReference>
<organism evidence="2 3">
    <name type="scientific">Pollutimonas harenae</name>
    <dbReference type="NCBI Taxonomy" id="657015"/>
    <lineage>
        <taxon>Bacteria</taxon>
        <taxon>Pseudomonadati</taxon>
        <taxon>Pseudomonadota</taxon>
        <taxon>Betaproteobacteria</taxon>
        <taxon>Burkholderiales</taxon>
        <taxon>Alcaligenaceae</taxon>
        <taxon>Pollutimonas</taxon>
    </lineage>
</organism>
<evidence type="ECO:0000313" key="3">
    <source>
        <dbReference type="Proteomes" id="UP000554144"/>
    </source>
</evidence>
<dbReference type="SUPFAM" id="SSF52210">
    <property type="entry name" value="Succinyl-CoA synthetase domains"/>
    <property type="match status" value="2"/>
</dbReference>
<proteinExistence type="predicted"/>
<name>A0A853GVJ8_9BURK</name>
<dbReference type="PANTHER" id="PTHR42793:SF4">
    <property type="entry name" value="BLL6376 PROTEIN"/>
    <property type="match status" value="1"/>
</dbReference>
<dbReference type="Gene3D" id="3.40.50.720">
    <property type="entry name" value="NAD(P)-binding Rossmann-like Domain"/>
    <property type="match status" value="1"/>
</dbReference>
<dbReference type="SUPFAM" id="SSF56059">
    <property type="entry name" value="Glutathione synthetase ATP-binding domain-like"/>
    <property type="match status" value="1"/>
</dbReference>